<dbReference type="Proteomes" id="UP000887577">
    <property type="component" value="Unplaced"/>
</dbReference>
<feature type="region of interest" description="Disordered" evidence="1">
    <location>
        <begin position="1"/>
        <end position="25"/>
    </location>
</feature>
<reference evidence="3" key="1">
    <citation type="submission" date="2022-11" db="UniProtKB">
        <authorList>
            <consortium name="WormBaseParasite"/>
        </authorList>
    </citation>
    <scope>IDENTIFICATION</scope>
</reference>
<evidence type="ECO:0000313" key="3">
    <source>
        <dbReference type="WBParaSite" id="PSU_v2.g14569.t1"/>
    </source>
</evidence>
<organism evidence="2 3">
    <name type="scientific">Panagrolaimus superbus</name>
    <dbReference type="NCBI Taxonomy" id="310955"/>
    <lineage>
        <taxon>Eukaryota</taxon>
        <taxon>Metazoa</taxon>
        <taxon>Ecdysozoa</taxon>
        <taxon>Nematoda</taxon>
        <taxon>Chromadorea</taxon>
        <taxon>Rhabditida</taxon>
        <taxon>Tylenchina</taxon>
        <taxon>Panagrolaimomorpha</taxon>
        <taxon>Panagrolaimoidea</taxon>
        <taxon>Panagrolaimidae</taxon>
        <taxon>Panagrolaimus</taxon>
    </lineage>
</organism>
<dbReference type="WBParaSite" id="PSU_v2.g14569.t1">
    <property type="protein sequence ID" value="PSU_v2.g14569.t1"/>
    <property type="gene ID" value="PSU_v2.g14569"/>
</dbReference>
<sequence>MRRSESSKSGKTDSLSGRHDGQMNGMVVNPLKALKGRKPELIVAEMEKFYSSDGKESYPPRPDPREIQLLCCRISVMFKIVEELM</sequence>
<proteinExistence type="predicted"/>
<evidence type="ECO:0000256" key="1">
    <source>
        <dbReference type="SAM" id="MobiDB-lite"/>
    </source>
</evidence>
<protein>
    <submittedName>
        <fullName evidence="3">Uncharacterized protein</fullName>
    </submittedName>
</protein>
<evidence type="ECO:0000313" key="2">
    <source>
        <dbReference type="Proteomes" id="UP000887577"/>
    </source>
</evidence>
<keyword evidence="2" id="KW-1185">Reference proteome</keyword>
<feature type="compositionally biased region" description="Basic and acidic residues" evidence="1">
    <location>
        <begin position="1"/>
        <end position="21"/>
    </location>
</feature>
<dbReference type="AlphaFoldDB" id="A0A914YAP1"/>
<accession>A0A914YAP1</accession>
<name>A0A914YAP1_9BILA</name>